<evidence type="ECO:0000313" key="4">
    <source>
        <dbReference type="Proteomes" id="UP001165492"/>
    </source>
</evidence>
<name>A0ABS8HY58_9FIRM</name>
<feature type="region of interest" description="Disordered" evidence="1">
    <location>
        <begin position="1"/>
        <end position="27"/>
    </location>
</feature>
<evidence type="ECO:0000313" key="3">
    <source>
        <dbReference type="EMBL" id="MCC5468111.1"/>
    </source>
</evidence>
<evidence type="ECO:0000256" key="2">
    <source>
        <dbReference type="SAM" id="Phobius"/>
    </source>
</evidence>
<keyword evidence="2" id="KW-0812">Transmembrane</keyword>
<proteinExistence type="predicted"/>
<reference evidence="3" key="1">
    <citation type="submission" date="2021-11" db="EMBL/GenBank/DDBJ databases">
        <title>Description of a new species Pelosinus isolated from the bottom sediments of Lake Baikal.</title>
        <authorList>
            <person name="Zakharyuk A."/>
        </authorList>
    </citation>
    <scope>NUCLEOTIDE SEQUENCE</scope>
    <source>
        <strain evidence="3">Bkl1</strain>
    </source>
</reference>
<feature type="transmembrane region" description="Helical" evidence="2">
    <location>
        <begin position="37"/>
        <end position="58"/>
    </location>
</feature>
<sequence length="93" mass="10914">MRKLRDTDILNKDNIDEEPEMPEEREETKKSISIWKILSLIIYIGLGAIVGPFTFCIFPERSTFLFIVELVYFSLVGLYFWGLVELICTDFDK</sequence>
<dbReference type="Proteomes" id="UP001165492">
    <property type="component" value="Unassembled WGS sequence"/>
</dbReference>
<organism evidence="3 4">
    <name type="scientific">Pelosinus baikalensis</name>
    <dbReference type="NCBI Taxonomy" id="2892015"/>
    <lineage>
        <taxon>Bacteria</taxon>
        <taxon>Bacillati</taxon>
        <taxon>Bacillota</taxon>
        <taxon>Negativicutes</taxon>
        <taxon>Selenomonadales</taxon>
        <taxon>Sporomusaceae</taxon>
        <taxon>Pelosinus</taxon>
    </lineage>
</organism>
<evidence type="ECO:0008006" key="5">
    <source>
        <dbReference type="Google" id="ProtNLM"/>
    </source>
</evidence>
<keyword evidence="2" id="KW-1133">Transmembrane helix</keyword>
<accession>A0ABS8HY58</accession>
<protein>
    <recommendedName>
        <fullName evidence="5">Transmembrane protein</fullName>
    </recommendedName>
</protein>
<feature type="transmembrane region" description="Helical" evidence="2">
    <location>
        <begin position="64"/>
        <end position="84"/>
    </location>
</feature>
<feature type="compositionally biased region" description="Basic and acidic residues" evidence="1">
    <location>
        <begin position="1"/>
        <end position="14"/>
    </location>
</feature>
<comment type="caution">
    <text evidence="3">The sequence shown here is derived from an EMBL/GenBank/DDBJ whole genome shotgun (WGS) entry which is preliminary data.</text>
</comment>
<dbReference type="EMBL" id="JAJHJB010000049">
    <property type="protein sequence ID" value="MCC5468111.1"/>
    <property type="molecule type" value="Genomic_DNA"/>
</dbReference>
<feature type="compositionally biased region" description="Acidic residues" evidence="1">
    <location>
        <begin position="15"/>
        <end position="25"/>
    </location>
</feature>
<keyword evidence="4" id="KW-1185">Reference proteome</keyword>
<evidence type="ECO:0000256" key="1">
    <source>
        <dbReference type="SAM" id="MobiDB-lite"/>
    </source>
</evidence>
<keyword evidence="2" id="KW-0472">Membrane</keyword>
<gene>
    <name evidence="3" type="ORF">LMF89_22500</name>
</gene>